<evidence type="ECO:0000313" key="1">
    <source>
        <dbReference type="EMBL" id="KAJ5385642.1"/>
    </source>
</evidence>
<dbReference type="GeneID" id="81371800"/>
<gene>
    <name evidence="1" type="ORF">N7509_008183</name>
</gene>
<comment type="caution">
    <text evidence="1">The sequence shown here is derived from an EMBL/GenBank/DDBJ whole genome shotgun (WGS) entry which is preliminary data.</text>
</comment>
<organism evidence="1 2">
    <name type="scientific">Penicillium cosmopolitanum</name>
    <dbReference type="NCBI Taxonomy" id="1131564"/>
    <lineage>
        <taxon>Eukaryota</taxon>
        <taxon>Fungi</taxon>
        <taxon>Dikarya</taxon>
        <taxon>Ascomycota</taxon>
        <taxon>Pezizomycotina</taxon>
        <taxon>Eurotiomycetes</taxon>
        <taxon>Eurotiomycetidae</taxon>
        <taxon>Eurotiales</taxon>
        <taxon>Aspergillaceae</taxon>
        <taxon>Penicillium</taxon>
    </lineage>
</organism>
<evidence type="ECO:0000313" key="2">
    <source>
        <dbReference type="Proteomes" id="UP001147747"/>
    </source>
</evidence>
<keyword evidence="2" id="KW-1185">Reference proteome</keyword>
<dbReference type="RefSeq" id="XP_056483440.1">
    <property type="nucleotide sequence ID" value="XM_056632820.1"/>
</dbReference>
<dbReference type="Proteomes" id="UP001147747">
    <property type="component" value="Unassembled WGS sequence"/>
</dbReference>
<name>A0A9X0B2D6_9EURO</name>
<dbReference type="EMBL" id="JAPZBU010000009">
    <property type="protein sequence ID" value="KAJ5385642.1"/>
    <property type="molecule type" value="Genomic_DNA"/>
</dbReference>
<proteinExistence type="predicted"/>
<reference evidence="1" key="1">
    <citation type="submission" date="2022-12" db="EMBL/GenBank/DDBJ databases">
        <authorList>
            <person name="Petersen C."/>
        </authorList>
    </citation>
    <scope>NUCLEOTIDE SEQUENCE</scope>
    <source>
        <strain evidence="1">IBT 29677</strain>
    </source>
</reference>
<protein>
    <submittedName>
        <fullName evidence="1">Uncharacterized protein</fullName>
    </submittedName>
</protein>
<dbReference type="AlphaFoldDB" id="A0A9X0B2D6"/>
<accession>A0A9X0B2D6</accession>
<reference evidence="1" key="2">
    <citation type="journal article" date="2023" name="IMA Fungus">
        <title>Comparative genomic study of the Penicillium genus elucidates a diverse pangenome and 15 lateral gene transfer events.</title>
        <authorList>
            <person name="Petersen C."/>
            <person name="Sorensen T."/>
            <person name="Nielsen M.R."/>
            <person name="Sondergaard T.E."/>
            <person name="Sorensen J.L."/>
            <person name="Fitzpatrick D.A."/>
            <person name="Frisvad J.C."/>
            <person name="Nielsen K.L."/>
        </authorList>
    </citation>
    <scope>NUCLEOTIDE SEQUENCE</scope>
    <source>
        <strain evidence="1">IBT 29677</strain>
    </source>
</reference>
<sequence>MIVEQNMILVQWGCKTCLILIYYRLTFLTYTLCLREAKGSKKRS</sequence>